<dbReference type="OrthoDB" id="10260134at2759"/>
<evidence type="ECO:0000256" key="2">
    <source>
        <dbReference type="ARBA" id="ARBA00009295"/>
    </source>
</evidence>
<feature type="transmembrane region" description="Helical" evidence="15">
    <location>
        <begin position="44"/>
        <end position="65"/>
    </location>
</feature>
<evidence type="ECO:0000256" key="3">
    <source>
        <dbReference type="ARBA" id="ARBA00022516"/>
    </source>
</evidence>
<keyword evidence="5 15" id="KW-0812">Transmembrane</keyword>
<dbReference type="GO" id="GO:0006636">
    <property type="term" value="P:unsaturated fatty acid biosynthetic process"/>
    <property type="evidence" value="ECO:0007669"/>
    <property type="project" value="UniProtKB-UniRule"/>
</dbReference>
<dbReference type="Gene3D" id="3.10.120.10">
    <property type="entry name" value="Cytochrome b5-like heme/steroid binding domain"/>
    <property type="match status" value="1"/>
</dbReference>
<comment type="cofactor">
    <cofactor evidence="14">
        <name>Fe(2+)</name>
        <dbReference type="ChEBI" id="CHEBI:29033"/>
    </cofactor>
    <text evidence="14">Expected to bind 2 Fe(2+) ions per subunit.</text>
</comment>
<evidence type="ECO:0000256" key="10">
    <source>
        <dbReference type="ARBA" id="ARBA00023004"/>
    </source>
</evidence>
<evidence type="ECO:0000256" key="11">
    <source>
        <dbReference type="ARBA" id="ARBA00023098"/>
    </source>
</evidence>
<dbReference type="InterPro" id="IPR009160">
    <property type="entry name" value="Acyl-CoA_deSatase_haem/ster-bd"/>
</dbReference>
<proteinExistence type="inferred from homology"/>
<evidence type="ECO:0000256" key="6">
    <source>
        <dbReference type="ARBA" id="ARBA00022723"/>
    </source>
</evidence>
<evidence type="ECO:0000256" key="12">
    <source>
        <dbReference type="ARBA" id="ARBA00023136"/>
    </source>
</evidence>
<comment type="catalytic activity">
    <reaction evidence="14">
        <text>octadecanoyl-CoA + 2 Fe(II)-[cytochrome b5] + O2 + 2 H(+) = (9Z)-octadecenoyl-CoA + 2 Fe(III)-[cytochrome b5] + 2 H2O</text>
        <dbReference type="Rhea" id="RHEA:19721"/>
        <dbReference type="Rhea" id="RHEA-COMP:10438"/>
        <dbReference type="Rhea" id="RHEA-COMP:10439"/>
        <dbReference type="ChEBI" id="CHEBI:15377"/>
        <dbReference type="ChEBI" id="CHEBI:15378"/>
        <dbReference type="ChEBI" id="CHEBI:15379"/>
        <dbReference type="ChEBI" id="CHEBI:29033"/>
        <dbReference type="ChEBI" id="CHEBI:29034"/>
        <dbReference type="ChEBI" id="CHEBI:57387"/>
        <dbReference type="ChEBI" id="CHEBI:57394"/>
        <dbReference type="EC" id="1.14.19.1"/>
    </reaction>
</comment>
<organism evidence="17 18">
    <name type="scientific">Wolfiporia cocos (strain MD-104)</name>
    <name type="common">Brown rot fungus</name>
    <dbReference type="NCBI Taxonomy" id="742152"/>
    <lineage>
        <taxon>Eukaryota</taxon>
        <taxon>Fungi</taxon>
        <taxon>Dikarya</taxon>
        <taxon>Basidiomycota</taxon>
        <taxon>Agaricomycotina</taxon>
        <taxon>Agaricomycetes</taxon>
        <taxon>Polyporales</taxon>
        <taxon>Phaeolaceae</taxon>
        <taxon>Wolfiporia</taxon>
    </lineage>
</organism>
<evidence type="ECO:0000256" key="8">
    <source>
        <dbReference type="ARBA" id="ARBA00022989"/>
    </source>
</evidence>
<keyword evidence="10 14" id="KW-0408">Iron</keyword>
<feature type="domain" description="Cytochrome b5 heme-binding" evidence="16">
    <location>
        <begin position="321"/>
        <end position="424"/>
    </location>
</feature>
<evidence type="ECO:0000313" key="17">
    <source>
        <dbReference type="EMBL" id="PCH34242.1"/>
    </source>
</evidence>
<dbReference type="PIRSF" id="PIRSF000345">
    <property type="entry name" value="OLE1"/>
    <property type="match status" value="1"/>
</dbReference>
<dbReference type="OMA" id="IGYHRLY"/>
<comment type="function">
    <text evidence="14">Stearoyl-CoA desaturase that utilizes O(2) and electrons from reduced cytochrome b5 to introduce the first double bond into saturated fatty acyl-CoA substrates.</text>
</comment>
<feature type="transmembrane region" description="Helical" evidence="15">
    <location>
        <begin position="15"/>
        <end position="37"/>
    </location>
</feature>
<keyword evidence="4 14" id="KW-0349">Heme</keyword>
<evidence type="ECO:0000256" key="4">
    <source>
        <dbReference type="ARBA" id="ARBA00022617"/>
    </source>
</evidence>
<accession>A0A2H3IW75</accession>
<keyword evidence="18" id="KW-1185">Reference proteome</keyword>
<keyword evidence="9 14" id="KW-0560">Oxidoreductase</keyword>
<dbReference type="InterPro" id="IPR036400">
    <property type="entry name" value="Cyt_B5-like_heme/steroid_sf"/>
</dbReference>
<keyword evidence="12 15" id="KW-0472">Membrane</keyword>
<keyword evidence="14" id="KW-0249">Electron transport</keyword>
<dbReference type="STRING" id="742152.A0A2H3IW75"/>
<evidence type="ECO:0000313" key="18">
    <source>
        <dbReference type="Proteomes" id="UP000218811"/>
    </source>
</evidence>
<evidence type="ECO:0000256" key="15">
    <source>
        <dbReference type="SAM" id="Phobius"/>
    </source>
</evidence>
<name>A0A2H3IW75_WOLCO</name>
<comment type="subcellular location">
    <subcellularLocation>
        <location evidence="1">Membrane</location>
        <topology evidence="1">Multi-pass membrane protein</topology>
    </subcellularLocation>
</comment>
<dbReference type="PANTHER" id="PTHR11351">
    <property type="entry name" value="ACYL-COA DESATURASE"/>
    <property type="match status" value="1"/>
</dbReference>
<dbReference type="EC" id="1.14.19.1" evidence="14"/>
<keyword evidence="11 14" id="KW-0443">Lipid metabolism</keyword>
<dbReference type="PANTHER" id="PTHR11351:SF31">
    <property type="entry name" value="DESATURASE 1, ISOFORM A-RELATED"/>
    <property type="match status" value="1"/>
</dbReference>
<dbReference type="InterPro" id="IPR015876">
    <property type="entry name" value="Acyl-CoA_DS"/>
</dbReference>
<keyword evidence="3 14" id="KW-0444">Lipid biosynthesis</keyword>
<dbReference type="InterPro" id="IPR001199">
    <property type="entry name" value="Cyt_B5-like_heme/steroid-bd"/>
</dbReference>
<keyword evidence="8 15" id="KW-1133">Transmembrane helix</keyword>
<evidence type="ECO:0000256" key="7">
    <source>
        <dbReference type="ARBA" id="ARBA00022832"/>
    </source>
</evidence>
<evidence type="ECO:0000259" key="16">
    <source>
        <dbReference type="PROSITE" id="PS50255"/>
    </source>
</evidence>
<dbReference type="InterPro" id="IPR018506">
    <property type="entry name" value="Cyt_B5_heme-BS"/>
</dbReference>
<dbReference type="EMBL" id="KB467831">
    <property type="protein sequence ID" value="PCH34242.1"/>
    <property type="molecule type" value="Genomic_DNA"/>
</dbReference>
<dbReference type="PROSITE" id="PS50255">
    <property type="entry name" value="CYTOCHROME_B5_2"/>
    <property type="match status" value="1"/>
</dbReference>
<evidence type="ECO:0000256" key="13">
    <source>
        <dbReference type="ARBA" id="ARBA00023160"/>
    </source>
</evidence>
<dbReference type="AlphaFoldDB" id="A0A2H3IW75"/>
<feature type="transmembrane region" description="Helical" evidence="15">
    <location>
        <begin position="77"/>
        <end position="98"/>
    </location>
</feature>
<dbReference type="GO" id="GO:0004768">
    <property type="term" value="F:stearoyl-CoA 9-desaturase activity"/>
    <property type="evidence" value="ECO:0007669"/>
    <property type="project" value="UniProtKB-UniRule"/>
</dbReference>
<dbReference type="Pfam" id="PF00173">
    <property type="entry name" value="Cyt-b5"/>
    <property type="match status" value="1"/>
</dbReference>
<dbReference type="PROSITE" id="PS00191">
    <property type="entry name" value="CYTOCHROME_B5_1"/>
    <property type="match status" value="1"/>
</dbReference>
<evidence type="ECO:0000256" key="5">
    <source>
        <dbReference type="ARBA" id="ARBA00022692"/>
    </source>
</evidence>
<dbReference type="CDD" id="cd03505">
    <property type="entry name" value="Delta9-FADS-like"/>
    <property type="match status" value="1"/>
</dbReference>
<keyword evidence="13 14" id="KW-0275">Fatty acid biosynthesis</keyword>
<dbReference type="GO" id="GO:0005789">
    <property type="term" value="C:endoplasmic reticulum membrane"/>
    <property type="evidence" value="ECO:0007669"/>
    <property type="project" value="TreeGrafter"/>
</dbReference>
<evidence type="ECO:0000256" key="9">
    <source>
        <dbReference type="ARBA" id="ARBA00023002"/>
    </source>
</evidence>
<dbReference type="GO" id="GO:0005506">
    <property type="term" value="F:iron ion binding"/>
    <property type="evidence" value="ECO:0007669"/>
    <property type="project" value="TreeGrafter"/>
</dbReference>
<gene>
    <name evidence="17" type="ORF">WOLCODRAFT_130280</name>
</gene>
<comment type="similarity">
    <text evidence="2 14">Belongs to the fatty acid desaturase type 1 family.</text>
</comment>
<sequence>MVTADQPRTSASGIWWANGTFFVLMHVAAAIGIYYYPVWSVPRATLALCFVVFQLAELSITVGYHRLYSHRAFRAAFGIRLVLAILGASAMQGSIKWYRCLRHRLHHRFTDDPVHDPYAATRGLLWSHMGWIFFKRQYERMELLDRDDLDNDPVVRVQHKYYVPLALTFGMIIPPIIGTLWKDTCGSLVWGTLVARLLIWHSTFLVNSLAHWDGLQPYSDENTSKSNLLLALLTCGEGNHNFHAFPHDYRSGPDPLDWDPSKWTIILLHKLDLAWGLKRARGQDVDEAVAYMLQKEREHRMPQLTEVASEKGEENVERRQYETWSWTQLMDYVRDGSSLGRCVVIIDGCAFDVTGYLGEHPGGAALLCKYSIRARTENARTKEEDGDSETHLWKQAHWAFHGGLNVHSRAAKRRLQELMIARVGMGEVGDYI</sequence>
<dbReference type="GO" id="GO:0020037">
    <property type="term" value="F:heme binding"/>
    <property type="evidence" value="ECO:0007669"/>
    <property type="project" value="InterPro"/>
</dbReference>
<evidence type="ECO:0000256" key="14">
    <source>
        <dbReference type="PIRNR" id="PIRNR000345"/>
    </source>
</evidence>
<reference evidence="17 18" key="1">
    <citation type="journal article" date="2012" name="Science">
        <title>The Paleozoic origin of enzymatic lignin decomposition reconstructed from 31 fungal genomes.</title>
        <authorList>
            <person name="Floudas D."/>
            <person name="Binder M."/>
            <person name="Riley R."/>
            <person name="Barry K."/>
            <person name="Blanchette R.A."/>
            <person name="Henrissat B."/>
            <person name="Martinez A.T."/>
            <person name="Otillar R."/>
            <person name="Spatafora J.W."/>
            <person name="Yadav J.S."/>
            <person name="Aerts A."/>
            <person name="Benoit I."/>
            <person name="Boyd A."/>
            <person name="Carlson A."/>
            <person name="Copeland A."/>
            <person name="Coutinho P.M."/>
            <person name="de Vries R.P."/>
            <person name="Ferreira P."/>
            <person name="Findley K."/>
            <person name="Foster B."/>
            <person name="Gaskell J."/>
            <person name="Glotzer D."/>
            <person name="Gorecki P."/>
            <person name="Heitman J."/>
            <person name="Hesse C."/>
            <person name="Hori C."/>
            <person name="Igarashi K."/>
            <person name="Jurgens J.A."/>
            <person name="Kallen N."/>
            <person name="Kersten P."/>
            <person name="Kohler A."/>
            <person name="Kuees U."/>
            <person name="Kumar T.K.A."/>
            <person name="Kuo A."/>
            <person name="LaButti K."/>
            <person name="Larrondo L.F."/>
            <person name="Lindquist E."/>
            <person name="Ling A."/>
            <person name="Lombard V."/>
            <person name="Lucas S."/>
            <person name="Lundell T."/>
            <person name="Martin R."/>
            <person name="McLaughlin D.J."/>
            <person name="Morgenstern I."/>
            <person name="Morin E."/>
            <person name="Murat C."/>
            <person name="Nagy L.G."/>
            <person name="Nolan M."/>
            <person name="Ohm R.A."/>
            <person name="Patyshakuliyeva A."/>
            <person name="Rokas A."/>
            <person name="Ruiz-Duenas F.J."/>
            <person name="Sabat G."/>
            <person name="Salamov A."/>
            <person name="Samejima M."/>
            <person name="Schmutz J."/>
            <person name="Slot J.C."/>
            <person name="St John F."/>
            <person name="Stenlid J."/>
            <person name="Sun H."/>
            <person name="Sun S."/>
            <person name="Syed K."/>
            <person name="Tsang A."/>
            <person name="Wiebenga A."/>
            <person name="Young D."/>
            <person name="Pisabarro A."/>
            <person name="Eastwood D.C."/>
            <person name="Martin F."/>
            <person name="Cullen D."/>
            <person name="Grigoriev I.V."/>
            <person name="Hibbett D.S."/>
        </authorList>
    </citation>
    <scope>NUCLEOTIDE SEQUENCE [LARGE SCALE GENOMIC DNA]</scope>
    <source>
        <strain evidence="17 18">MD-104</strain>
    </source>
</reference>
<keyword evidence="14" id="KW-0813">Transport</keyword>
<keyword evidence="7 14" id="KW-0276">Fatty acid metabolism</keyword>
<dbReference type="Proteomes" id="UP000218811">
    <property type="component" value="Unassembled WGS sequence"/>
</dbReference>
<protein>
    <recommendedName>
        <fullName evidence="14">Acyl-CoA desaturase</fullName>
        <ecNumber evidence="14">1.14.19.1</ecNumber>
    </recommendedName>
</protein>
<keyword evidence="6 14" id="KW-0479">Metal-binding</keyword>
<evidence type="ECO:0000256" key="1">
    <source>
        <dbReference type="ARBA" id="ARBA00004141"/>
    </source>
</evidence>
<dbReference type="SUPFAM" id="SSF55856">
    <property type="entry name" value="Cytochrome b5-like heme/steroid binding domain"/>
    <property type="match status" value="1"/>
</dbReference>
<dbReference type="PRINTS" id="PR00075">
    <property type="entry name" value="FACDDSATRASE"/>
</dbReference>